<dbReference type="Pfam" id="PF03572">
    <property type="entry name" value="Peptidase_S41"/>
    <property type="match status" value="1"/>
</dbReference>
<name>A0ABT8CSE9_9FLAO</name>
<evidence type="ECO:0000259" key="1">
    <source>
        <dbReference type="SMART" id="SM00245"/>
    </source>
</evidence>
<accession>A0ABT8CSE9</accession>
<proteinExistence type="predicted"/>
<gene>
    <name evidence="2" type="ORF">QW060_05425</name>
</gene>
<keyword evidence="3" id="KW-1185">Reference proteome</keyword>
<reference evidence="3" key="1">
    <citation type="journal article" date="2019" name="Int. J. Syst. Evol. Microbiol.">
        <title>The Global Catalogue of Microorganisms (GCM) 10K type strain sequencing project: providing services to taxonomists for standard genome sequencing and annotation.</title>
        <authorList>
            <consortium name="The Broad Institute Genomics Platform"/>
            <consortium name="The Broad Institute Genome Sequencing Center for Infectious Disease"/>
            <person name="Wu L."/>
            <person name="Ma J."/>
        </authorList>
    </citation>
    <scope>NUCLEOTIDE SEQUENCE [LARGE SCALE GENOMIC DNA]</scope>
    <source>
        <strain evidence="3">CECT 7184</strain>
    </source>
</reference>
<dbReference type="SUPFAM" id="SSF52096">
    <property type="entry name" value="ClpP/crotonase"/>
    <property type="match status" value="1"/>
</dbReference>
<protein>
    <submittedName>
        <fullName evidence="2">S41 family peptidase</fullName>
    </submittedName>
</protein>
<dbReference type="EMBL" id="JAUFQU010000001">
    <property type="protein sequence ID" value="MDN3706568.1"/>
    <property type="molecule type" value="Genomic_DNA"/>
</dbReference>
<dbReference type="RefSeq" id="WP_290362636.1">
    <property type="nucleotide sequence ID" value="NZ_JAUFQU010000001.1"/>
</dbReference>
<evidence type="ECO:0000313" key="3">
    <source>
        <dbReference type="Proteomes" id="UP001242368"/>
    </source>
</evidence>
<feature type="domain" description="Tail specific protease" evidence="1">
    <location>
        <begin position="110"/>
        <end position="324"/>
    </location>
</feature>
<dbReference type="InterPro" id="IPR005151">
    <property type="entry name" value="Tail-specific_protease"/>
</dbReference>
<dbReference type="PANTHER" id="PTHR32060">
    <property type="entry name" value="TAIL-SPECIFIC PROTEASE"/>
    <property type="match status" value="1"/>
</dbReference>
<dbReference type="SMART" id="SM00245">
    <property type="entry name" value="TSPc"/>
    <property type="match status" value="1"/>
</dbReference>
<dbReference type="PANTHER" id="PTHR32060:SF30">
    <property type="entry name" value="CARBOXY-TERMINAL PROCESSING PROTEASE CTPA"/>
    <property type="match status" value="1"/>
</dbReference>
<organism evidence="2 3">
    <name type="scientific">Paenimyroides ceti</name>
    <dbReference type="NCBI Taxonomy" id="395087"/>
    <lineage>
        <taxon>Bacteria</taxon>
        <taxon>Pseudomonadati</taxon>
        <taxon>Bacteroidota</taxon>
        <taxon>Flavobacteriia</taxon>
        <taxon>Flavobacteriales</taxon>
        <taxon>Flavobacteriaceae</taxon>
        <taxon>Paenimyroides</taxon>
    </lineage>
</organism>
<dbReference type="Proteomes" id="UP001242368">
    <property type="component" value="Unassembled WGS sequence"/>
</dbReference>
<sequence>MLTSNKLLILKYMNRYFLIISLLLFSTVSFCQNFKNDSIKLFIDKSIELIQINSIHAENINNIKNELYSKSRDLILIDEIVPFYEEVFKQLNDYHGGLKYKGKTYGWNPTNMKTNLYLKDKIKTDTKTFSKLIDTKIAYIRIVGNNDFNFTKVDSLANDIVSYINNINSKTIKGWIIDLRLNTGGNMYPMLLGLKEFIGDNLLFGGFRNAQNKSTGNWEIKEGKLWIDNVILERTEDLDYPINNDIPIVILTSCYTASSGEMTAVSFIGRNNTFIVGEPTANYTTAVQGFKINKDAGINLSTDYVVDRNLKIYKSNILPDFEVLGGDNLEDLNSDQKIRKALELLRKL</sequence>
<dbReference type="InterPro" id="IPR029045">
    <property type="entry name" value="ClpP/crotonase-like_dom_sf"/>
</dbReference>
<comment type="caution">
    <text evidence="2">The sequence shown here is derived from an EMBL/GenBank/DDBJ whole genome shotgun (WGS) entry which is preliminary data.</text>
</comment>
<dbReference type="Gene3D" id="3.90.226.10">
    <property type="entry name" value="2-enoyl-CoA Hydratase, Chain A, domain 1"/>
    <property type="match status" value="1"/>
</dbReference>
<evidence type="ECO:0000313" key="2">
    <source>
        <dbReference type="EMBL" id="MDN3706568.1"/>
    </source>
</evidence>